<evidence type="ECO:0000313" key="4">
    <source>
        <dbReference type="EMBL" id="PAP91469.1"/>
    </source>
</evidence>
<feature type="domain" description="GST N-terminal" evidence="2">
    <location>
        <begin position="2"/>
        <end position="84"/>
    </location>
</feature>
<dbReference type="InterPro" id="IPR034333">
    <property type="entry name" value="GST_Zeta_N"/>
</dbReference>
<dbReference type="Proteomes" id="UP000215931">
    <property type="component" value="Unassembled WGS sequence"/>
</dbReference>
<dbReference type="GO" id="GO:0004364">
    <property type="term" value="F:glutathione transferase activity"/>
    <property type="evidence" value="ECO:0007669"/>
    <property type="project" value="TreeGrafter"/>
</dbReference>
<dbReference type="FunFam" id="1.20.1050.10:FF:000010">
    <property type="entry name" value="Maleylacetoacetate isomerase isoform 1"/>
    <property type="match status" value="1"/>
</dbReference>
<dbReference type="GO" id="GO:0006749">
    <property type="term" value="P:glutathione metabolic process"/>
    <property type="evidence" value="ECO:0007669"/>
    <property type="project" value="TreeGrafter"/>
</dbReference>
<proteinExistence type="inferred from homology"/>
<protein>
    <submittedName>
        <fullName evidence="4">Maleylacetoacetate isomerase</fullName>
    </submittedName>
</protein>
<comment type="caution">
    <text evidence="4">The sequence shown here is derived from an EMBL/GenBank/DDBJ whole genome shotgun (WGS) entry which is preliminary data.</text>
</comment>
<dbReference type="InterPro" id="IPR005955">
    <property type="entry name" value="GST_Zeta"/>
</dbReference>
<evidence type="ECO:0000259" key="2">
    <source>
        <dbReference type="PROSITE" id="PS50404"/>
    </source>
</evidence>
<evidence type="ECO:0000313" key="5">
    <source>
        <dbReference type="Proteomes" id="UP000215931"/>
    </source>
</evidence>
<evidence type="ECO:0000256" key="1">
    <source>
        <dbReference type="ARBA" id="ARBA00010007"/>
    </source>
</evidence>
<dbReference type="InterPro" id="IPR036282">
    <property type="entry name" value="Glutathione-S-Trfase_C_sf"/>
</dbReference>
<dbReference type="CDD" id="cd03191">
    <property type="entry name" value="GST_C_Zeta"/>
    <property type="match status" value="1"/>
</dbReference>
<dbReference type="PROSITE" id="PS50405">
    <property type="entry name" value="GST_CTER"/>
    <property type="match status" value="1"/>
</dbReference>
<dbReference type="InterPro" id="IPR036249">
    <property type="entry name" value="Thioredoxin-like_sf"/>
</dbReference>
<dbReference type="GO" id="GO:0016034">
    <property type="term" value="F:maleylacetoacetate isomerase activity"/>
    <property type="evidence" value="ECO:0007669"/>
    <property type="project" value="TreeGrafter"/>
</dbReference>
<gene>
    <name evidence="4" type="primary">maiA</name>
    <name evidence="4" type="ORF">CIT31_32940</name>
</gene>
<dbReference type="EMBL" id="NPKH01000041">
    <property type="protein sequence ID" value="PAP91469.1"/>
    <property type="molecule type" value="Genomic_DNA"/>
</dbReference>
<dbReference type="Pfam" id="PF13417">
    <property type="entry name" value="GST_N_3"/>
    <property type="match status" value="1"/>
</dbReference>
<dbReference type="SFLD" id="SFLDS00019">
    <property type="entry name" value="Glutathione_Transferase_(cytos"/>
    <property type="match status" value="1"/>
</dbReference>
<dbReference type="PROSITE" id="PS50404">
    <property type="entry name" value="GST_NTER"/>
    <property type="match status" value="1"/>
</dbReference>
<dbReference type="Gene3D" id="1.20.1050.10">
    <property type="match status" value="1"/>
</dbReference>
<keyword evidence="4" id="KW-0413">Isomerase</keyword>
<dbReference type="SUPFAM" id="SSF47616">
    <property type="entry name" value="GST C-terminal domain-like"/>
    <property type="match status" value="1"/>
</dbReference>
<sequence>MSDLVLHNYYRSSTSYRVRIALEMKGLTYQYVPHHLRHGEHLEPAYLAVNPQGLVPALILGDGTLLTQSLAIIEFLDETRPEPPLLPQDALGRARVRMLAQMIACDIHPVNNLRVLTSLRTLFGAGDEDVANWFRHWVNEGFQPLEKILASSSETGTFCHGDTPGLADICLVAQVASNARFGVDLMPYPMITRVHAACMAVPAFRKAAPENQIDAE</sequence>
<dbReference type="Gene3D" id="3.40.30.10">
    <property type="entry name" value="Glutaredoxin"/>
    <property type="match status" value="1"/>
</dbReference>
<dbReference type="AlphaFoldDB" id="A0A271K920"/>
<reference evidence="4 5" key="1">
    <citation type="submission" date="2017-08" db="EMBL/GenBank/DDBJ databases">
        <title>Mesorhizobium wenxinae sp. nov., a novel rhizobial species isolated from root nodules of chickpea (Cicer arietinum L.).</title>
        <authorList>
            <person name="Zhang J."/>
        </authorList>
    </citation>
    <scope>NUCLEOTIDE SEQUENCE [LARGE SCALE GENOMIC DNA]</scope>
    <source>
        <strain evidence="5">WYCCWR 10019</strain>
    </source>
</reference>
<dbReference type="CDD" id="cd03042">
    <property type="entry name" value="GST_N_Zeta"/>
    <property type="match status" value="1"/>
</dbReference>
<dbReference type="InterPro" id="IPR004045">
    <property type="entry name" value="Glutathione_S-Trfase_N"/>
</dbReference>
<dbReference type="OrthoDB" id="509852at2"/>
<keyword evidence="5" id="KW-1185">Reference proteome</keyword>
<dbReference type="RefSeq" id="WP_095521991.1">
    <property type="nucleotide sequence ID" value="NZ_NPKH01000041.1"/>
</dbReference>
<dbReference type="InterPro" id="IPR034330">
    <property type="entry name" value="GST_Zeta_C"/>
</dbReference>
<organism evidence="4 5">
    <name type="scientific">Mesorhizobium wenxiniae</name>
    <dbReference type="NCBI Taxonomy" id="2014805"/>
    <lineage>
        <taxon>Bacteria</taxon>
        <taxon>Pseudomonadati</taxon>
        <taxon>Pseudomonadota</taxon>
        <taxon>Alphaproteobacteria</taxon>
        <taxon>Hyphomicrobiales</taxon>
        <taxon>Phyllobacteriaceae</taxon>
        <taxon>Mesorhizobium</taxon>
    </lineage>
</organism>
<feature type="domain" description="GST C-terminal" evidence="3">
    <location>
        <begin position="89"/>
        <end position="216"/>
    </location>
</feature>
<dbReference type="GO" id="GO:0005737">
    <property type="term" value="C:cytoplasm"/>
    <property type="evidence" value="ECO:0007669"/>
    <property type="project" value="InterPro"/>
</dbReference>
<dbReference type="SUPFAM" id="SSF52833">
    <property type="entry name" value="Thioredoxin-like"/>
    <property type="match status" value="1"/>
</dbReference>
<comment type="similarity">
    <text evidence="1">Belongs to the GST superfamily. Zeta family.</text>
</comment>
<accession>A0A271K920</accession>
<dbReference type="PANTHER" id="PTHR42673">
    <property type="entry name" value="MALEYLACETOACETATE ISOMERASE"/>
    <property type="match status" value="1"/>
</dbReference>
<dbReference type="InterPro" id="IPR010987">
    <property type="entry name" value="Glutathione-S-Trfase_C-like"/>
</dbReference>
<dbReference type="GO" id="GO:0006559">
    <property type="term" value="P:L-phenylalanine catabolic process"/>
    <property type="evidence" value="ECO:0007669"/>
    <property type="project" value="TreeGrafter"/>
</dbReference>
<dbReference type="NCBIfam" id="TIGR01262">
    <property type="entry name" value="maiA"/>
    <property type="match status" value="1"/>
</dbReference>
<name>A0A271K920_9HYPH</name>
<dbReference type="PANTHER" id="PTHR42673:SF4">
    <property type="entry name" value="MALEYLACETOACETATE ISOMERASE"/>
    <property type="match status" value="1"/>
</dbReference>
<evidence type="ECO:0000259" key="3">
    <source>
        <dbReference type="PROSITE" id="PS50405"/>
    </source>
</evidence>
<dbReference type="SFLD" id="SFLDG00358">
    <property type="entry name" value="Main_(cytGST)"/>
    <property type="match status" value="1"/>
</dbReference>
<dbReference type="InterPro" id="IPR040079">
    <property type="entry name" value="Glutathione_S-Trfase"/>
</dbReference>